<dbReference type="SMART" id="SM00464">
    <property type="entry name" value="LON"/>
    <property type="match status" value="1"/>
</dbReference>
<evidence type="ECO:0000259" key="1">
    <source>
        <dbReference type="PROSITE" id="PS51787"/>
    </source>
</evidence>
<dbReference type="InterPro" id="IPR015947">
    <property type="entry name" value="PUA-like_sf"/>
</dbReference>
<name>A0A0F9XV16_9ZZZZ</name>
<feature type="domain" description="Lon N-terminal" evidence="1">
    <location>
        <begin position="4"/>
        <end position="193"/>
    </location>
</feature>
<reference evidence="2" key="1">
    <citation type="journal article" date="2015" name="Nature">
        <title>Complex archaea that bridge the gap between prokaryotes and eukaryotes.</title>
        <authorList>
            <person name="Spang A."/>
            <person name="Saw J.H."/>
            <person name="Jorgensen S.L."/>
            <person name="Zaremba-Niedzwiedzka K."/>
            <person name="Martijn J."/>
            <person name="Lind A.E."/>
            <person name="van Eijk R."/>
            <person name="Schleper C."/>
            <person name="Guy L."/>
            <person name="Ettema T.J."/>
        </authorList>
    </citation>
    <scope>NUCLEOTIDE SEQUENCE</scope>
</reference>
<dbReference type="Gene3D" id="2.30.130.40">
    <property type="entry name" value="LON domain-like"/>
    <property type="match status" value="1"/>
</dbReference>
<dbReference type="AlphaFoldDB" id="A0A0F9XV16"/>
<gene>
    <name evidence="2" type="ORF">LCGC14_0101130</name>
</gene>
<dbReference type="PROSITE" id="PS51787">
    <property type="entry name" value="LON_N"/>
    <property type="match status" value="1"/>
</dbReference>
<dbReference type="Pfam" id="PF02190">
    <property type="entry name" value="LON_substr_bdg"/>
    <property type="match status" value="1"/>
</dbReference>
<dbReference type="PANTHER" id="PTHR46732:SF8">
    <property type="entry name" value="ATP-DEPENDENT PROTEASE LA (LON) DOMAIN PROTEIN"/>
    <property type="match status" value="1"/>
</dbReference>
<dbReference type="EMBL" id="LAZR01000028">
    <property type="protein sequence ID" value="KKO03192.1"/>
    <property type="molecule type" value="Genomic_DNA"/>
</dbReference>
<evidence type="ECO:0000313" key="2">
    <source>
        <dbReference type="EMBL" id="KKO03192.1"/>
    </source>
</evidence>
<dbReference type="InterPro" id="IPR003111">
    <property type="entry name" value="Lon_prtase_N"/>
</dbReference>
<sequence length="194" mass="21326">MGEKTALFPLKTVLLPGCTLDLQLFEVRYLDMVSRCFKSGQGFVVVALEKGPEAGAGDLRFSAVGCEAQVVDFQQRDNGLLGIRVLGARRAQVSQVEVAVDGLVHAQVEWRPELTDQPLAHEHEELESLHATLLEHPLASGLGLPPIGNSQQALAYQLAYLLPFSLDQKTHLLALDHADERLQQISEWLEVLQA</sequence>
<dbReference type="SUPFAM" id="SSF88697">
    <property type="entry name" value="PUA domain-like"/>
    <property type="match status" value="1"/>
</dbReference>
<protein>
    <recommendedName>
        <fullName evidence="1">Lon N-terminal domain-containing protein</fullName>
    </recommendedName>
</protein>
<comment type="caution">
    <text evidence="2">The sequence shown here is derived from an EMBL/GenBank/DDBJ whole genome shotgun (WGS) entry which is preliminary data.</text>
</comment>
<dbReference type="PANTHER" id="PTHR46732">
    <property type="entry name" value="ATP-DEPENDENT PROTEASE LA (LON) DOMAIN PROTEIN"/>
    <property type="match status" value="1"/>
</dbReference>
<dbReference type="InterPro" id="IPR046336">
    <property type="entry name" value="Lon_prtase_N_sf"/>
</dbReference>
<proteinExistence type="predicted"/>
<organism evidence="2">
    <name type="scientific">marine sediment metagenome</name>
    <dbReference type="NCBI Taxonomy" id="412755"/>
    <lineage>
        <taxon>unclassified sequences</taxon>
        <taxon>metagenomes</taxon>
        <taxon>ecological metagenomes</taxon>
    </lineage>
</organism>
<accession>A0A0F9XV16</accession>